<organism evidence="1 2">
    <name type="scientific">Candidatus Venteria ishoeyi</name>
    <dbReference type="NCBI Taxonomy" id="1899563"/>
    <lineage>
        <taxon>Bacteria</taxon>
        <taxon>Pseudomonadati</taxon>
        <taxon>Pseudomonadota</taxon>
        <taxon>Gammaproteobacteria</taxon>
        <taxon>Thiotrichales</taxon>
        <taxon>Thiotrichaceae</taxon>
        <taxon>Venteria</taxon>
    </lineage>
</organism>
<keyword evidence="2" id="KW-1185">Reference proteome</keyword>
<dbReference type="SUPFAM" id="SSF110296">
    <property type="entry name" value="Oligoxyloglucan reducing end-specific cellobiohydrolase"/>
    <property type="match status" value="1"/>
</dbReference>
<evidence type="ECO:0000313" key="2">
    <source>
        <dbReference type="Proteomes" id="UP000236724"/>
    </source>
</evidence>
<dbReference type="RefSeq" id="WP_103918656.1">
    <property type="nucleotide sequence ID" value="NZ_FMSV02000070.1"/>
</dbReference>
<sequence length="150" mass="16990">MGYVYTTQNRGSSWENVGHFCGYPRAGDFVDAQHGWIISELAIWHSQDAGLSWHETVLEQQPEAIDMLNLDNGWAVGNNNLVLHYQSNMPTDPEKCRAQYDIATAMLYIPCLDVINPEQPQTYHATLQWQNPTPFGPIQFLLLDVGIAEQ</sequence>
<name>A0A1H6F365_9GAMM</name>
<proteinExistence type="predicted"/>
<evidence type="ECO:0000313" key="1">
    <source>
        <dbReference type="EMBL" id="SEH04608.1"/>
    </source>
</evidence>
<protein>
    <submittedName>
        <fullName evidence="1">Ycf48-like protein</fullName>
    </submittedName>
</protein>
<dbReference type="Proteomes" id="UP000236724">
    <property type="component" value="Unassembled WGS sequence"/>
</dbReference>
<dbReference type="OrthoDB" id="9813892at2"/>
<dbReference type="EMBL" id="FMSV02000070">
    <property type="protein sequence ID" value="SEH04608.1"/>
    <property type="molecule type" value="Genomic_DNA"/>
</dbReference>
<accession>A0A1H6F365</accession>
<gene>
    <name evidence="1" type="primary">hcf136</name>
    <name evidence="1" type="ORF">MBHS_00457</name>
</gene>
<dbReference type="AlphaFoldDB" id="A0A1H6F365"/>
<reference evidence="1 2" key="1">
    <citation type="submission" date="2016-10" db="EMBL/GenBank/DDBJ databases">
        <authorList>
            <person name="de Groot N.N."/>
        </authorList>
    </citation>
    <scope>NUCLEOTIDE SEQUENCE [LARGE SCALE GENOMIC DNA]</scope>
    <source>
        <strain evidence="1">MBHS1</strain>
    </source>
</reference>